<dbReference type="InterPro" id="IPR011990">
    <property type="entry name" value="TPR-like_helical_dom_sf"/>
</dbReference>
<evidence type="ECO:0000259" key="2">
    <source>
        <dbReference type="Pfam" id="PF13191"/>
    </source>
</evidence>
<dbReference type="Pfam" id="PF13191">
    <property type="entry name" value="AAA_16"/>
    <property type="match status" value="1"/>
</dbReference>
<dbReference type="InterPro" id="IPR027417">
    <property type="entry name" value="P-loop_NTPase"/>
</dbReference>
<name>A0ABM4BWK3_HYDVU</name>
<feature type="domain" description="Orc1-like AAA ATPase" evidence="2">
    <location>
        <begin position="346"/>
        <end position="484"/>
    </location>
</feature>
<protein>
    <submittedName>
        <fullName evidence="5">TPR repeat-containing protein DDB_G0287407-like isoform X1</fullName>
    </submittedName>
</protein>
<dbReference type="PANTHER" id="PTHR19860">
    <property type="entry name" value="DDB1- AND CUL4-ASSOCIATED FACTOR 12-RELATED"/>
    <property type="match status" value="1"/>
</dbReference>
<keyword evidence="1" id="KW-0677">Repeat</keyword>
<evidence type="ECO:0000313" key="5">
    <source>
        <dbReference type="RefSeq" id="XP_065653578.1"/>
    </source>
</evidence>
<evidence type="ECO:0000259" key="3">
    <source>
        <dbReference type="Pfam" id="PF13271"/>
    </source>
</evidence>
<sequence>MGYSASKNSVVFVPPSRSGSTYLKAHISNSELLKKKSSLSIKSSENHSSNKTFDLTSNVLSYEEASKLQANTIEEMWSIVKKTSDREAIIVEPLKSRKGWRTIRIFVSSTFKDFHQEREVLVKEVFPDLRLWCEQRKLRLVECDLRWGVPKDSTTEETIKICLSELDRCYEDNVAPFFLNLVGERAGWIPKFEDVSLNLATQYGWVYGLSVTEMEIVHGAIRKLNPNALFLLREPGSLVGIPDDIKKDFQDTSELCVEKLKALKNVIIDTFEETHIYKYQVNGKYSDGVVEFEGLSGNSPFSQTVFDFFQKRIEVLYPLDPSPKDPLQVQKEEHETFLDSRSQCVLGRDKLILQIENYLQHDNSRSPLLVIGTAGAGKSAVMAKCASNAVQMTDKNEILVPVGFTKWKIFYHFVGATHGSTDLAFFLQRLTKEVKPDLKETVSNIETLMQLTNSLLTNPNTEPIILFIDAVNQLDEDKQQFLSRWLPDCLSPTVRVVVSMIEGTPSHQMLRSFNPSPIEVVCGPLDMESRKEIVSSLLAVYNKKLHSTELETLCQKKGSSNPLWLTLACEELRVFGTFELLKDKIISLPDDLINLETEVFTRFESETGGVLMRATLCLLEVSRHGLLETELLALLGNSSNIQYTEYIEGKENEVLDTPVENILSVMPLEITKVEHLADIFSNNKKDTCDVKEIEDGINNNKTQIRRQKGKQVNFLPARDWAIIYRNLKPLLRPCGDLGEGRLDFYHRSLSKAVRKKYFQGSEGFTKHVYNYWHGVLANYFENVDDMDRKAEELPYHLEKLSDTNRLVQCLLEWPLFNRLYDEEFSIDLLRFWQKAGGYSVAAMMYKESLELLKDQQNNLTCLGDQLEKVAIFLVQAGQYKEAILILEERVELEENQLGLRPDELADVYQMIAKCKSEQVKNVAYIMMAQLNDHKEVVEMCHKSQMFRKMLEPSDEQKFKLAVNYVLMCHHLSIIADLMNDNSYRLEAFNIIDQAIEVFTEINDIGHIAEAIMTKSFINPREPKYYKEKKEQLMKSLDLCLKAYGETHMLYTRLCLNIGIFYEDNKQLNEAYDYFVKWDNVTTKVLGLNHPKSIRCKETLAEPAYVAIREERERQAAGMA</sequence>
<reference evidence="5" key="1">
    <citation type="submission" date="2025-08" db="UniProtKB">
        <authorList>
            <consortium name="RefSeq"/>
        </authorList>
    </citation>
    <scope>IDENTIFICATION</scope>
</reference>
<dbReference type="InterPro" id="IPR025139">
    <property type="entry name" value="DUF4062"/>
</dbReference>
<feature type="domain" description="DUF4062" evidence="3">
    <location>
        <begin position="104"/>
        <end position="192"/>
    </location>
</feature>
<evidence type="ECO:0000256" key="1">
    <source>
        <dbReference type="ARBA" id="ARBA00022737"/>
    </source>
</evidence>
<dbReference type="PANTHER" id="PTHR19860:SF14">
    <property type="entry name" value="DUF4062 DOMAIN-CONTAINING PROTEIN"/>
    <property type="match status" value="1"/>
</dbReference>
<evidence type="ECO:0000313" key="4">
    <source>
        <dbReference type="Proteomes" id="UP001652625"/>
    </source>
</evidence>
<dbReference type="Gene3D" id="1.25.40.10">
    <property type="entry name" value="Tetratricopeptide repeat domain"/>
    <property type="match status" value="1"/>
</dbReference>
<dbReference type="InterPro" id="IPR041664">
    <property type="entry name" value="AAA_16"/>
</dbReference>
<proteinExistence type="predicted"/>
<dbReference type="Proteomes" id="UP001652625">
    <property type="component" value="Chromosome 05"/>
</dbReference>
<dbReference type="RefSeq" id="XP_065653578.1">
    <property type="nucleotide sequence ID" value="XM_065797506.1"/>
</dbReference>
<organism evidence="4 5">
    <name type="scientific">Hydra vulgaris</name>
    <name type="common">Hydra</name>
    <name type="synonym">Hydra attenuata</name>
    <dbReference type="NCBI Taxonomy" id="6087"/>
    <lineage>
        <taxon>Eukaryota</taxon>
        <taxon>Metazoa</taxon>
        <taxon>Cnidaria</taxon>
        <taxon>Hydrozoa</taxon>
        <taxon>Hydroidolina</taxon>
        <taxon>Anthoathecata</taxon>
        <taxon>Aplanulata</taxon>
        <taxon>Hydridae</taxon>
        <taxon>Hydra</taxon>
    </lineage>
</organism>
<dbReference type="SUPFAM" id="SSF52540">
    <property type="entry name" value="P-loop containing nucleoside triphosphate hydrolases"/>
    <property type="match status" value="1"/>
</dbReference>
<dbReference type="GeneID" id="136071888"/>
<dbReference type="Pfam" id="PF13271">
    <property type="entry name" value="DUF4062"/>
    <property type="match status" value="1"/>
</dbReference>
<keyword evidence="4" id="KW-1185">Reference proteome</keyword>
<accession>A0ABM4BWK3</accession>
<dbReference type="InterPro" id="IPR051191">
    <property type="entry name" value="DCAF12"/>
</dbReference>
<gene>
    <name evidence="5" type="primary">LOC136071888</name>
</gene>
<dbReference type="Gene3D" id="3.40.50.300">
    <property type="entry name" value="P-loop containing nucleotide triphosphate hydrolases"/>
    <property type="match status" value="1"/>
</dbReference>